<dbReference type="WBParaSite" id="HNAJ_0000852001-mRNA-1">
    <property type="protein sequence ID" value="HNAJ_0000852001-mRNA-1"/>
    <property type="gene ID" value="HNAJ_0000852001"/>
</dbReference>
<dbReference type="AlphaFoldDB" id="A0A0R3TMH6"/>
<proteinExistence type="predicted"/>
<dbReference type="OrthoDB" id="6228492at2759"/>
<evidence type="ECO:0000313" key="2">
    <source>
        <dbReference type="EMBL" id="VDO04497.1"/>
    </source>
</evidence>
<evidence type="ECO:0000313" key="3">
    <source>
        <dbReference type="Proteomes" id="UP000278807"/>
    </source>
</evidence>
<sequence>MNKELPNYPQWELIRAGKTFAASWERTLTGVDTRRKPQNWSSKDVKRLDKLHRIHPVDVFMINCEEYLFPPIDHPPVSLFISRDGMTRKLKRARDTDPEEESPRKAILKRPRTLA</sequence>
<name>A0A0R3TMH6_RODNA</name>
<protein>
    <submittedName>
        <fullName evidence="4">Excisionase</fullName>
    </submittedName>
</protein>
<feature type="region of interest" description="Disordered" evidence="1">
    <location>
        <begin position="88"/>
        <end position="115"/>
    </location>
</feature>
<feature type="compositionally biased region" description="Basic and acidic residues" evidence="1">
    <location>
        <begin position="93"/>
        <end position="104"/>
    </location>
</feature>
<accession>A0A0R3TMH6</accession>
<organism evidence="4">
    <name type="scientific">Rodentolepis nana</name>
    <name type="common">Dwarf tapeworm</name>
    <name type="synonym">Hymenolepis nana</name>
    <dbReference type="NCBI Taxonomy" id="102285"/>
    <lineage>
        <taxon>Eukaryota</taxon>
        <taxon>Metazoa</taxon>
        <taxon>Spiralia</taxon>
        <taxon>Lophotrochozoa</taxon>
        <taxon>Platyhelminthes</taxon>
        <taxon>Cestoda</taxon>
        <taxon>Eucestoda</taxon>
        <taxon>Cyclophyllidea</taxon>
        <taxon>Hymenolepididae</taxon>
        <taxon>Rodentolepis</taxon>
    </lineage>
</organism>
<evidence type="ECO:0000313" key="4">
    <source>
        <dbReference type="WBParaSite" id="HNAJ_0000852001-mRNA-1"/>
    </source>
</evidence>
<evidence type="ECO:0000256" key="1">
    <source>
        <dbReference type="SAM" id="MobiDB-lite"/>
    </source>
</evidence>
<feature type="compositionally biased region" description="Basic residues" evidence="1">
    <location>
        <begin position="106"/>
        <end position="115"/>
    </location>
</feature>
<reference evidence="2 3" key="2">
    <citation type="submission" date="2018-11" db="EMBL/GenBank/DDBJ databases">
        <authorList>
            <consortium name="Pathogen Informatics"/>
        </authorList>
    </citation>
    <scope>NUCLEOTIDE SEQUENCE [LARGE SCALE GENOMIC DNA]</scope>
</reference>
<dbReference type="EMBL" id="UZAE01012310">
    <property type="protein sequence ID" value="VDO04497.1"/>
    <property type="molecule type" value="Genomic_DNA"/>
</dbReference>
<gene>
    <name evidence="2" type="ORF">HNAJ_LOCUS8516</name>
</gene>
<reference evidence="4" key="1">
    <citation type="submission" date="2017-02" db="UniProtKB">
        <authorList>
            <consortium name="WormBaseParasite"/>
        </authorList>
    </citation>
    <scope>IDENTIFICATION</scope>
</reference>
<keyword evidence="3" id="KW-1185">Reference proteome</keyword>
<dbReference type="Proteomes" id="UP000278807">
    <property type="component" value="Unassembled WGS sequence"/>
</dbReference>